<name>A0ABX0X9E2_9BACT</name>
<accession>A0ABX0X9E2</accession>
<reference evidence="2 3" key="1">
    <citation type="submission" date="2020-03" db="EMBL/GenBank/DDBJ databases">
        <title>Genomic Encyclopedia of Type Strains, Phase IV (KMG-IV): sequencing the most valuable type-strain genomes for metagenomic binning, comparative biology and taxonomic classification.</title>
        <authorList>
            <person name="Goeker M."/>
        </authorList>
    </citation>
    <scope>NUCLEOTIDE SEQUENCE [LARGE SCALE GENOMIC DNA]</scope>
    <source>
        <strain evidence="2 3">DSM 105096</strain>
    </source>
</reference>
<keyword evidence="1" id="KW-0472">Membrane</keyword>
<dbReference type="Proteomes" id="UP000770785">
    <property type="component" value="Unassembled WGS sequence"/>
</dbReference>
<evidence type="ECO:0000313" key="3">
    <source>
        <dbReference type="Proteomes" id="UP000770785"/>
    </source>
</evidence>
<comment type="caution">
    <text evidence="2">The sequence shown here is derived from an EMBL/GenBank/DDBJ whole genome shotgun (WGS) entry which is preliminary data.</text>
</comment>
<dbReference type="Pfam" id="PF05751">
    <property type="entry name" value="FixH"/>
    <property type="match status" value="1"/>
</dbReference>
<keyword evidence="3" id="KW-1185">Reference proteome</keyword>
<feature type="transmembrane region" description="Helical" evidence="1">
    <location>
        <begin position="7"/>
        <end position="26"/>
    </location>
</feature>
<organism evidence="2 3">
    <name type="scientific">Neolewinella antarctica</name>
    <dbReference type="NCBI Taxonomy" id="442734"/>
    <lineage>
        <taxon>Bacteria</taxon>
        <taxon>Pseudomonadati</taxon>
        <taxon>Bacteroidota</taxon>
        <taxon>Saprospiria</taxon>
        <taxon>Saprospirales</taxon>
        <taxon>Lewinellaceae</taxon>
        <taxon>Neolewinella</taxon>
    </lineage>
</organism>
<keyword evidence="1" id="KW-0812">Transmembrane</keyword>
<protein>
    <recommendedName>
        <fullName evidence="4">Nitrogen fixation protein FixH</fullName>
    </recommendedName>
</protein>
<dbReference type="PROSITE" id="PS51257">
    <property type="entry name" value="PROKAR_LIPOPROTEIN"/>
    <property type="match status" value="1"/>
</dbReference>
<proteinExistence type="predicted"/>
<evidence type="ECO:0000256" key="1">
    <source>
        <dbReference type="SAM" id="Phobius"/>
    </source>
</evidence>
<evidence type="ECO:0000313" key="2">
    <source>
        <dbReference type="EMBL" id="NJC25579.1"/>
    </source>
</evidence>
<feature type="transmembrane region" description="Helical" evidence="1">
    <location>
        <begin position="71"/>
        <end position="91"/>
    </location>
</feature>
<evidence type="ECO:0008006" key="4">
    <source>
        <dbReference type="Google" id="ProtNLM"/>
    </source>
</evidence>
<dbReference type="EMBL" id="JAATJH010000001">
    <property type="protein sequence ID" value="NJC25579.1"/>
    <property type="molecule type" value="Genomic_DNA"/>
</dbReference>
<dbReference type="RefSeq" id="WP_168036328.1">
    <property type="nucleotide sequence ID" value="NZ_JAATJH010000001.1"/>
</dbReference>
<dbReference type="InterPro" id="IPR008620">
    <property type="entry name" value="FixH"/>
</dbReference>
<keyword evidence="1" id="KW-1133">Transmembrane helix</keyword>
<sequence length="145" mass="16709">MKFHWGHGILVFYIVFVACLVVVVIGSRGFDNSLVTEAYYERDINYQQEYDRRRNSYLLAERPYVAPTEKGLYLIFPAALATNVKGTILLYRPSSRRDDRRITINTVGGEMRLNTKGLKSGRYQAIVEWAQGGVDYYDELDLTVQ</sequence>
<gene>
    <name evidence="2" type="ORF">GGR27_001060</name>
</gene>